<dbReference type="EMBL" id="NBNE01001791">
    <property type="protein sequence ID" value="OWZ12643.1"/>
    <property type="molecule type" value="Genomic_DNA"/>
</dbReference>
<accession>A0A225W4H5</accession>
<evidence type="ECO:0000313" key="1">
    <source>
        <dbReference type="EMBL" id="OWZ12643.1"/>
    </source>
</evidence>
<dbReference type="Proteomes" id="UP000198211">
    <property type="component" value="Unassembled WGS sequence"/>
</dbReference>
<proteinExistence type="predicted"/>
<gene>
    <name evidence="1" type="ORF">PHMEG_00014162</name>
</gene>
<evidence type="ECO:0000313" key="2">
    <source>
        <dbReference type="Proteomes" id="UP000198211"/>
    </source>
</evidence>
<organism evidence="1 2">
    <name type="scientific">Phytophthora megakarya</name>
    <dbReference type="NCBI Taxonomy" id="4795"/>
    <lineage>
        <taxon>Eukaryota</taxon>
        <taxon>Sar</taxon>
        <taxon>Stramenopiles</taxon>
        <taxon>Oomycota</taxon>
        <taxon>Peronosporomycetes</taxon>
        <taxon>Peronosporales</taxon>
        <taxon>Peronosporaceae</taxon>
        <taxon>Phytophthora</taxon>
    </lineage>
</organism>
<dbReference type="OrthoDB" id="101988at2759"/>
<protein>
    <submittedName>
        <fullName evidence="1">Uncharacterized protein</fullName>
    </submittedName>
</protein>
<name>A0A225W4H5_9STRA</name>
<comment type="caution">
    <text evidence="1">The sequence shown here is derived from an EMBL/GenBank/DDBJ whole genome shotgun (WGS) entry which is preliminary data.</text>
</comment>
<sequence length="155" mass="18243">MTSRYKPELLKFMSYTYGVEYDSDHAFSMEELLGIIPEHICRWINELLAYGNPDPSDDLRPVHHRSATLEFSKKVISSFMPSVNASWDPRVEILTLGKGHEYEIVNAFRLTEIQSFFREKIKRSWNYVRTLTILLEKMTEPSTLKFAKWLSDVIY</sequence>
<keyword evidence="2" id="KW-1185">Reference proteome</keyword>
<reference evidence="2" key="1">
    <citation type="submission" date="2017-03" db="EMBL/GenBank/DDBJ databases">
        <title>Phytopthora megakarya and P. palmivora, two closely related causual agents of cacao black pod achieved similar genome size and gene model numbers by different mechanisms.</title>
        <authorList>
            <person name="Ali S."/>
            <person name="Shao J."/>
            <person name="Larry D.J."/>
            <person name="Kronmiller B."/>
            <person name="Shen D."/>
            <person name="Strem M.D."/>
            <person name="Melnick R.L."/>
            <person name="Guiltinan M.J."/>
            <person name="Tyler B.M."/>
            <person name="Meinhardt L.W."/>
            <person name="Bailey B.A."/>
        </authorList>
    </citation>
    <scope>NUCLEOTIDE SEQUENCE [LARGE SCALE GENOMIC DNA]</scope>
    <source>
        <strain evidence="2">zdho120</strain>
    </source>
</reference>
<dbReference type="AlphaFoldDB" id="A0A225W4H5"/>